<feature type="signal peptide" evidence="5">
    <location>
        <begin position="1"/>
        <end position="21"/>
    </location>
</feature>
<dbReference type="PANTHER" id="PTHR24100">
    <property type="entry name" value="BUTYROPHILIN"/>
    <property type="match status" value="1"/>
</dbReference>
<protein>
    <submittedName>
        <fullName evidence="8">Uncharacterized protein LOC127140086 isoform X3</fullName>
    </submittedName>
</protein>
<dbReference type="InterPro" id="IPR007110">
    <property type="entry name" value="Ig-like_dom"/>
</dbReference>
<dbReference type="GO" id="GO:0001817">
    <property type="term" value="P:regulation of cytokine production"/>
    <property type="evidence" value="ECO:0007669"/>
    <property type="project" value="TreeGrafter"/>
</dbReference>
<dbReference type="Pfam" id="PF07686">
    <property type="entry name" value="V-set"/>
    <property type="match status" value="2"/>
</dbReference>
<dbReference type="InterPro" id="IPR003599">
    <property type="entry name" value="Ig_sub"/>
</dbReference>
<evidence type="ECO:0000313" key="8">
    <source>
        <dbReference type="RefSeq" id="XP_050923973.1"/>
    </source>
</evidence>
<evidence type="ECO:0000256" key="5">
    <source>
        <dbReference type="SAM" id="SignalP"/>
    </source>
</evidence>
<keyword evidence="2 4" id="KW-0472">Membrane</keyword>
<dbReference type="Proteomes" id="UP000694890">
    <property type="component" value="Unplaced"/>
</dbReference>
<dbReference type="InterPro" id="IPR050504">
    <property type="entry name" value="IgSF_BTN/MOG"/>
</dbReference>
<feature type="transmembrane region" description="Helical" evidence="4">
    <location>
        <begin position="212"/>
        <end position="235"/>
    </location>
</feature>
<reference evidence="8" key="1">
    <citation type="submission" date="2025-08" db="UniProtKB">
        <authorList>
            <consortium name="RefSeq"/>
        </authorList>
    </citation>
    <scope>IDENTIFICATION</scope>
    <source>
        <tissue evidence="8">Brain</tissue>
    </source>
</reference>
<evidence type="ECO:0000256" key="1">
    <source>
        <dbReference type="ARBA" id="ARBA00004370"/>
    </source>
</evidence>
<feature type="transmembrane region" description="Helical" evidence="4">
    <location>
        <begin position="181"/>
        <end position="206"/>
    </location>
</feature>
<dbReference type="AlphaFoldDB" id="A0AAJ8B263"/>
<keyword evidence="4" id="KW-1133">Transmembrane helix</keyword>
<dbReference type="GO" id="GO:0009897">
    <property type="term" value="C:external side of plasma membrane"/>
    <property type="evidence" value="ECO:0007669"/>
    <property type="project" value="TreeGrafter"/>
</dbReference>
<proteinExistence type="predicted"/>
<keyword evidence="5" id="KW-0732">Signal</keyword>
<sequence>MSVSTSASLWTLLSLWVLVSASEGQIIRAVSGDNVPLPCRAPRDTNIIAVEWTRPDLEPDSVFFQRGSQPVTDKQHPSFKNRVELVDRQMKDGDVSLTLKDVKTEDTGRYECRVFQGGTNRRKRSYLNTEPIISIINLDVREPFPSWATALLGLLGLLFVVVLIVGLLLRQYLIPEPFPSWATALLVLLVVALIVAVGLLVLKYFMSEPLQTWATALLGLLVLLFVVVLIVGLLVQHYLIPEPLPSWAIVLLVLLVVALIVIVALLVLKYFMPVYKVDVDSGVESVQLPCKTIVHLFKDVRVEWTDRDNRKVHVYENGSDRPEEQDQVYRDRTEMKKDLLRTGDLSLTLKKPTDGDTDTYTCTVSRDRNILMKKQVELQVKGQCCRYRSEVRGQK</sequence>
<dbReference type="GeneID" id="127140086"/>
<evidence type="ECO:0000256" key="4">
    <source>
        <dbReference type="SAM" id="Phobius"/>
    </source>
</evidence>
<feature type="transmembrane region" description="Helical" evidence="4">
    <location>
        <begin position="247"/>
        <end position="272"/>
    </location>
</feature>
<dbReference type="InterPro" id="IPR036179">
    <property type="entry name" value="Ig-like_dom_sf"/>
</dbReference>
<dbReference type="RefSeq" id="XP_050923973.1">
    <property type="nucleotide sequence ID" value="XM_051068016.1"/>
</dbReference>
<evidence type="ECO:0000256" key="3">
    <source>
        <dbReference type="ARBA" id="ARBA00023319"/>
    </source>
</evidence>
<dbReference type="InterPro" id="IPR013106">
    <property type="entry name" value="Ig_V-set"/>
</dbReference>
<comment type="subcellular location">
    <subcellularLocation>
        <location evidence="1">Membrane</location>
    </subcellularLocation>
</comment>
<feature type="domain" description="Ig-like" evidence="6">
    <location>
        <begin position="32"/>
        <end position="128"/>
    </location>
</feature>
<dbReference type="Gene3D" id="2.60.40.10">
    <property type="entry name" value="Immunoglobulins"/>
    <property type="match status" value="2"/>
</dbReference>
<evidence type="ECO:0000259" key="6">
    <source>
        <dbReference type="PROSITE" id="PS50835"/>
    </source>
</evidence>
<dbReference type="SUPFAM" id="SSF48726">
    <property type="entry name" value="Immunoglobulin"/>
    <property type="match status" value="2"/>
</dbReference>
<keyword evidence="4" id="KW-0812">Transmembrane</keyword>
<dbReference type="GO" id="GO:0050852">
    <property type="term" value="P:T cell receptor signaling pathway"/>
    <property type="evidence" value="ECO:0007669"/>
    <property type="project" value="TreeGrafter"/>
</dbReference>
<dbReference type="PROSITE" id="PS50835">
    <property type="entry name" value="IG_LIKE"/>
    <property type="match status" value="2"/>
</dbReference>
<dbReference type="InterPro" id="IPR013783">
    <property type="entry name" value="Ig-like_fold"/>
</dbReference>
<feature type="chain" id="PRO_5042546155" evidence="5">
    <location>
        <begin position="22"/>
        <end position="395"/>
    </location>
</feature>
<dbReference type="SMART" id="SM00406">
    <property type="entry name" value="IGv"/>
    <property type="match status" value="2"/>
</dbReference>
<evidence type="ECO:0000256" key="2">
    <source>
        <dbReference type="ARBA" id="ARBA00023136"/>
    </source>
</evidence>
<dbReference type="PANTHER" id="PTHR24100:SF151">
    <property type="entry name" value="ICOS LIGAND"/>
    <property type="match status" value="1"/>
</dbReference>
<organism evidence="7 8">
    <name type="scientific">Lates calcarifer</name>
    <name type="common">Barramundi</name>
    <name type="synonym">Holocentrus calcarifer</name>
    <dbReference type="NCBI Taxonomy" id="8187"/>
    <lineage>
        <taxon>Eukaryota</taxon>
        <taxon>Metazoa</taxon>
        <taxon>Chordata</taxon>
        <taxon>Craniata</taxon>
        <taxon>Vertebrata</taxon>
        <taxon>Euteleostomi</taxon>
        <taxon>Actinopterygii</taxon>
        <taxon>Neopterygii</taxon>
        <taxon>Teleostei</taxon>
        <taxon>Neoteleostei</taxon>
        <taxon>Acanthomorphata</taxon>
        <taxon>Carangaria</taxon>
        <taxon>Carangaria incertae sedis</taxon>
        <taxon>Centropomidae</taxon>
        <taxon>Lates</taxon>
    </lineage>
</organism>
<evidence type="ECO:0000313" key="7">
    <source>
        <dbReference type="Proteomes" id="UP000694890"/>
    </source>
</evidence>
<feature type="domain" description="Ig-like" evidence="6">
    <location>
        <begin position="245"/>
        <end position="379"/>
    </location>
</feature>
<keyword evidence="3" id="KW-0393">Immunoglobulin domain</keyword>
<accession>A0AAJ8B263</accession>
<gene>
    <name evidence="8" type="primary">LOC127140086</name>
</gene>
<feature type="transmembrane region" description="Helical" evidence="4">
    <location>
        <begin position="147"/>
        <end position="169"/>
    </location>
</feature>
<dbReference type="GO" id="GO:0005102">
    <property type="term" value="F:signaling receptor binding"/>
    <property type="evidence" value="ECO:0007669"/>
    <property type="project" value="TreeGrafter"/>
</dbReference>
<name>A0AAJ8B263_LATCA</name>
<dbReference type="SMART" id="SM00409">
    <property type="entry name" value="IG"/>
    <property type="match status" value="2"/>
</dbReference>